<dbReference type="InterPro" id="IPR016187">
    <property type="entry name" value="CTDL_fold"/>
</dbReference>
<feature type="non-terminal residue" evidence="4">
    <location>
        <position position="1"/>
    </location>
</feature>
<dbReference type="Gene3D" id="3.10.100.10">
    <property type="entry name" value="Mannose-Binding Protein A, subunit A"/>
    <property type="match status" value="1"/>
</dbReference>
<dbReference type="PANTHER" id="PTHR45784:SF3">
    <property type="entry name" value="C-TYPE LECTIN DOMAIN FAMILY 4 MEMBER K-LIKE-RELATED"/>
    <property type="match status" value="1"/>
</dbReference>
<sequence>MPPCLLLALALLGTASASHPASGHPRDVPAATAKGGRRFYYAVVTSRRSYSRAEKHCREVLRGELASVHSAALNQQLKELARTYTHFSPWIGAFTTTANGQWVSQWSDASPWNFANWAPTHPHHIVTTCTTLSTRDGLWRSRPCFLLRPFICQY</sequence>
<evidence type="ECO:0000313" key="4">
    <source>
        <dbReference type="EMBL" id="NXW66682.1"/>
    </source>
</evidence>
<comment type="caution">
    <text evidence="4">The sequence shown here is derived from an EMBL/GenBank/DDBJ whole genome shotgun (WGS) entry which is preliminary data.</text>
</comment>
<dbReference type="PROSITE" id="PS00615">
    <property type="entry name" value="C_TYPE_LECTIN_1"/>
    <property type="match status" value="1"/>
</dbReference>
<feature type="non-terminal residue" evidence="4">
    <location>
        <position position="154"/>
    </location>
</feature>
<evidence type="ECO:0000313" key="5">
    <source>
        <dbReference type="Proteomes" id="UP000541249"/>
    </source>
</evidence>
<evidence type="ECO:0000256" key="2">
    <source>
        <dbReference type="SAM" id="SignalP"/>
    </source>
</evidence>
<proteinExistence type="predicted"/>
<dbReference type="PANTHER" id="PTHR45784">
    <property type="entry name" value="C-TYPE LECTIN DOMAIN FAMILY 20 MEMBER A-RELATED"/>
    <property type="match status" value="1"/>
</dbReference>
<dbReference type="Pfam" id="PF00059">
    <property type="entry name" value="Lectin_C"/>
    <property type="match status" value="1"/>
</dbReference>
<reference evidence="4 5" key="1">
    <citation type="submission" date="2019-09" db="EMBL/GenBank/DDBJ databases">
        <title>Bird 10,000 Genomes (B10K) Project - Family phase.</title>
        <authorList>
            <person name="Zhang G."/>
        </authorList>
    </citation>
    <scope>NUCLEOTIDE SEQUENCE [LARGE SCALE GENOMIC DNA]</scope>
    <source>
        <strain evidence="4">B10K-DU-002-51</strain>
        <tissue evidence="4">Muscle</tissue>
    </source>
</reference>
<dbReference type="SUPFAM" id="SSF56436">
    <property type="entry name" value="C-type lectin-like"/>
    <property type="match status" value="1"/>
</dbReference>
<accession>A0A7L4DZE6</accession>
<feature type="chain" id="PRO_5029669551" evidence="2">
    <location>
        <begin position="18"/>
        <end position="154"/>
    </location>
</feature>
<name>A0A7L4DZE6_9AVES</name>
<dbReference type="InterPro" id="IPR018378">
    <property type="entry name" value="C-type_lectin_CS"/>
</dbReference>
<keyword evidence="1" id="KW-1015">Disulfide bond</keyword>
<keyword evidence="2" id="KW-0732">Signal</keyword>
<keyword evidence="5" id="KW-1185">Reference proteome</keyword>
<feature type="domain" description="C-type lectin" evidence="3">
    <location>
        <begin position="41"/>
        <end position="153"/>
    </location>
</feature>
<feature type="signal peptide" evidence="2">
    <location>
        <begin position="1"/>
        <end position="17"/>
    </location>
</feature>
<evidence type="ECO:0000256" key="1">
    <source>
        <dbReference type="ARBA" id="ARBA00023157"/>
    </source>
</evidence>
<gene>
    <name evidence="4" type="primary">Prg2</name>
    <name evidence="4" type="ORF">EURGUL_R05596</name>
</gene>
<evidence type="ECO:0000259" key="3">
    <source>
        <dbReference type="PROSITE" id="PS50041"/>
    </source>
</evidence>
<dbReference type="EMBL" id="VZZY01025881">
    <property type="protein sequence ID" value="NXW66682.1"/>
    <property type="molecule type" value="Genomic_DNA"/>
</dbReference>
<organism evidence="4 5">
    <name type="scientific">Eurystomus gularis</name>
    <dbReference type="NCBI Taxonomy" id="325343"/>
    <lineage>
        <taxon>Eukaryota</taxon>
        <taxon>Metazoa</taxon>
        <taxon>Chordata</taxon>
        <taxon>Craniata</taxon>
        <taxon>Vertebrata</taxon>
        <taxon>Euteleostomi</taxon>
        <taxon>Archelosauria</taxon>
        <taxon>Archosauria</taxon>
        <taxon>Dinosauria</taxon>
        <taxon>Saurischia</taxon>
        <taxon>Theropoda</taxon>
        <taxon>Coelurosauria</taxon>
        <taxon>Aves</taxon>
        <taxon>Neognathae</taxon>
        <taxon>Neoaves</taxon>
        <taxon>Telluraves</taxon>
        <taxon>Coraciimorphae</taxon>
        <taxon>Coraciiformes</taxon>
        <taxon>Coraciidae</taxon>
        <taxon>Eurystomus</taxon>
    </lineage>
</organism>
<dbReference type="Proteomes" id="UP000541249">
    <property type="component" value="Unassembled WGS sequence"/>
</dbReference>
<dbReference type="PROSITE" id="PS50041">
    <property type="entry name" value="C_TYPE_LECTIN_2"/>
    <property type="match status" value="1"/>
</dbReference>
<protein>
    <submittedName>
        <fullName evidence="4">PRG2 protein</fullName>
    </submittedName>
</protein>
<dbReference type="SMART" id="SM00034">
    <property type="entry name" value="CLECT"/>
    <property type="match status" value="1"/>
</dbReference>
<dbReference type="InterPro" id="IPR001304">
    <property type="entry name" value="C-type_lectin-like"/>
</dbReference>
<dbReference type="OrthoDB" id="6369810at2759"/>
<dbReference type="AlphaFoldDB" id="A0A7L4DZE6"/>
<dbReference type="InterPro" id="IPR016186">
    <property type="entry name" value="C-type_lectin-like/link_sf"/>
</dbReference>